<organism evidence="1 2">
    <name type="scientific">Sulfurirhabdus autotrophica</name>
    <dbReference type="NCBI Taxonomy" id="1706046"/>
    <lineage>
        <taxon>Bacteria</taxon>
        <taxon>Pseudomonadati</taxon>
        <taxon>Pseudomonadota</taxon>
        <taxon>Betaproteobacteria</taxon>
        <taxon>Nitrosomonadales</taxon>
        <taxon>Sulfuricellaceae</taxon>
        <taxon>Sulfurirhabdus</taxon>
    </lineage>
</organism>
<dbReference type="EMBL" id="SMCO01000056">
    <property type="protein sequence ID" value="TCV77436.1"/>
    <property type="molecule type" value="Genomic_DNA"/>
</dbReference>
<dbReference type="Proteomes" id="UP000295367">
    <property type="component" value="Unassembled WGS sequence"/>
</dbReference>
<sequence>AAQGEDFAGRRGYARQTVGTIVAVLSNIADAGDEAGLLQQVALVIIVVSGTAFGIRAFAQAANAFVATSGTVPGVAEVFSGSSRIGDGSEAVEGIIAVTNRVGVAGLEGTGISDGLDVAGFVIGAVGSATVGADFPGGVAQGVEGVDGGE</sequence>
<accession>A0A4R3XTG4</accession>
<evidence type="ECO:0000313" key="1">
    <source>
        <dbReference type="EMBL" id="TCV77436.1"/>
    </source>
</evidence>
<comment type="caution">
    <text evidence="1">The sequence shown here is derived from an EMBL/GenBank/DDBJ whole genome shotgun (WGS) entry which is preliminary data.</text>
</comment>
<feature type="non-terminal residue" evidence="1">
    <location>
        <position position="1"/>
    </location>
</feature>
<dbReference type="AlphaFoldDB" id="A0A4R3XTG4"/>
<evidence type="ECO:0000313" key="2">
    <source>
        <dbReference type="Proteomes" id="UP000295367"/>
    </source>
</evidence>
<gene>
    <name evidence="1" type="ORF">EDC63_1561</name>
</gene>
<reference evidence="1 2" key="1">
    <citation type="submission" date="2019-03" db="EMBL/GenBank/DDBJ databases">
        <title>Genomic Encyclopedia of Type Strains, Phase IV (KMG-IV): sequencing the most valuable type-strain genomes for metagenomic binning, comparative biology and taxonomic classification.</title>
        <authorList>
            <person name="Goeker M."/>
        </authorList>
    </citation>
    <scope>NUCLEOTIDE SEQUENCE [LARGE SCALE GENOMIC DNA]</scope>
    <source>
        <strain evidence="1 2">DSM 100309</strain>
    </source>
</reference>
<name>A0A4R3XTG4_9PROT</name>
<proteinExistence type="predicted"/>
<keyword evidence="2" id="KW-1185">Reference proteome</keyword>
<protein>
    <submittedName>
        <fullName evidence="1">Uncharacterized protein</fullName>
    </submittedName>
</protein>